<dbReference type="AlphaFoldDB" id="A0A1H4Y0D0"/>
<accession>A0A1H4Y0D0</accession>
<gene>
    <name evidence="1" type="ORF">SAMN04489844_3686</name>
</gene>
<protein>
    <submittedName>
        <fullName evidence="1">Uncharacterized protein</fullName>
    </submittedName>
</protein>
<dbReference type="Proteomes" id="UP000198742">
    <property type="component" value="Unassembled WGS sequence"/>
</dbReference>
<evidence type="ECO:0000313" key="1">
    <source>
        <dbReference type="EMBL" id="SED10621.1"/>
    </source>
</evidence>
<sequence>MWDTVETSTNHLSHDIPCTGCGHGRHTYLPCSDTCDCAHGRERVLSAV</sequence>
<proteinExistence type="predicted"/>
<evidence type="ECO:0000313" key="2">
    <source>
        <dbReference type="Proteomes" id="UP000198742"/>
    </source>
</evidence>
<keyword evidence="2" id="KW-1185">Reference proteome</keyword>
<name>A0A1H4Y0D0_9ACTN</name>
<dbReference type="RefSeq" id="WP_175539733.1">
    <property type="nucleotide sequence ID" value="NZ_FNRT01000002.1"/>
</dbReference>
<dbReference type="EMBL" id="FNRT01000002">
    <property type="protein sequence ID" value="SED10621.1"/>
    <property type="molecule type" value="Genomic_DNA"/>
</dbReference>
<organism evidence="1 2">
    <name type="scientific">Nocardioides exalbidus</name>
    <dbReference type="NCBI Taxonomy" id="402596"/>
    <lineage>
        <taxon>Bacteria</taxon>
        <taxon>Bacillati</taxon>
        <taxon>Actinomycetota</taxon>
        <taxon>Actinomycetes</taxon>
        <taxon>Propionibacteriales</taxon>
        <taxon>Nocardioidaceae</taxon>
        <taxon>Nocardioides</taxon>
    </lineage>
</organism>
<reference evidence="2" key="1">
    <citation type="submission" date="2016-10" db="EMBL/GenBank/DDBJ databases">
        <authorList>
            <person name="Varghese N."/>
            <person name="Submissions S."/>
        </authorList>
    </citation>
    <scope>NUCLEOTIDE SEQUENCE [LARGE SCALE GENOMIC DNA]</scope>
    <source>
        <strain evidence="2">DSM 22017</strain>
    </source>
</reference>